<keyword evidence="2" id="KW-1185">Reference proteome</keyword>
<gene>
    <name evidence="1" type="ORF">DP120_12205</name>
</gene>
<sequence length="153" mass="17943">MVKWKEEMMIKQPIEKVWQLFLDENAKILYPKLEDHVLVENENNETGAKHAQSYMEGKQLQTYIVETKLFEDTPNKKVRHTQFEMNGLFEIDYIFTLDKKGEDLTLFTYEGTQKGLTVTGKAMLMAGSKKRRNETVRDFMQRVETKAEKVAAE</sequence>
<dbReference type="Proteomes" id="UP000251002">
    <property type="component" value="Unassembled WGS sequence"/>
</dbReference>
<evidence type="ECO:0000313" key="1">
    <source>
        <dbReference type="EMBL" id="RAZ76784.1"/>
    </source>
</evidence>
<dbReference type="EMBL" id="QLZR01000004">
    <property type="protein sequence ID" value="RAZ76784.1"/>
    <property type="molecule type" value="Genomic_DNA"/>
</dbReference>
<evidence type="ECO:0000313" key="2">
    <source>
        <dbReference type="Proteomes" id="UP000251002"/>
    </source>
</evidence>
<proteinExistence type="predicted"/>
<reference evidence="1 2" key="1">
    <citation type="submission" date="2018-06" db="EMBL/GenBank/DDBJ databases">
        <title>The draft genome sequences of strains SCU63 and S1.</title>
        <authorList>
            <person name="Gan L."/>
        </authorList>
    </citation>
    <scope>NUCLEOTIDE SEQUENCE [LARGE SCALE GENOMIC DNA]</scope>
    <source>
        <strain evidence="1 2">SCU63</strain>
    </source>
</reference>
<protein>
    <submittedName>
        <fullName evidence="1">SRPBCC family protein</fullName>
    </submittedName>
</protein>
<dbReference type="SUPFAM" id="SSF55961">
    <property type="entry name" value="Bet v1-like"/>
    <property type="match status" value="1"/>
</dbReference>
<accession>A0A365KUD9</accession>
<dbReference type="AlphaFoldDB" id="A0A365KUD9"/>
<comment type="caution">
    <text evidence="1">The sequence shown here is derived from an EMBL/GenBank/DDBJ whole genome shotgun (WGS) entry which is preliminary data.</text>
</comment>
<name>A0A365KUD9_9BACL</name>
<dbReference type="CDD" id="cd07812">
    <property type="entry name" value="SRPBCC"/>
    <property type="match status" value="1"/>
</dbReference>
<organism evidence="1 2">
    <name type="scientific">Planococcus halotolerans</name>
    <dbReference type="NCBI Taxonomy" id="2233542"/>
    <lineage>
        <taxon>Bacteria</taxon>
        <taxon>Bacillati</taxon>
        <taxon>Bacillota</taxon>
        <taxon>Bacilli</taxon>
        <taxon>Bacillales</taxon>
        <taxon>Caryophanaceae</taxon>
        <taxon>Planococcus</taxon>
    </lineage>
</organism>